<evidence type="ECO:0008006" key="17">
    <source>
        <dbReference type="Google" id="ProtNLM"/>
    </source>
</evidence>
<keyword evidence="13" id="KW-0472">Membrane</keyword>
<evidence type="ECO:0000256" key="12">
    <source>
        <dbReference type="ARBA" id="ARBA00023033"/>
    </source>
</evidence>
<dbReference type="InterPro" id="IPR050476">
    <property type="entry name" value="Insect_CytP450_Detox"/>
</dbReference>
<evidence type="ECO:0000256" key="5">
    <source>
        <dbReference type="ARBA" id="ARBA00010617"/>
    </source>
</evidence>
<evidence type="ECO:0000256" key="3">
    <source>
        <dbReference type="ARBA" id="ARBA00004174"/>
    </source>
</evidence>
<evidence type="ECO:0000256" key="4">
    <source>
        <dbReference type="ARBA" id="ARBA00004406"/>
    </source>
</evidence>
<evidence type="ECO:0000256" key="13">
    <source>
        <dbReference type="ARBA" id="ARBA00023136"/>
    </source>
</evidence>
<dbReference type="SUPFAM" id="SSF48264">
    <property type="entry name" value="Cytochrome P450"/>
    <property type="match status" value="1"/>
</dbReference>
<dbReference type="PANTHER" id="PTHR24292">
    <property type="entry name" value="CYTOCHROME P450"/>
    <property type="match status" value="1"/>
</dbReference>
<evidence type="ECO:0000256" key="9">
    <source>
        <dbReference type="ARBA" id="ARBA00022848"/>
    </source>
</evidence>
<dbReference type="PANTHER" id="PTHR24292:SF54">
    <property type="entry name" value="CYP9F3-RELATED"/>
    <property type="match status" value="1"/>
</dbReference>
<evidence type="ECO:0000256" key="10">
    <source>
        <dbReference type="ARBA" id="ARBA00023002"/>
    </source>
</evidence>
<dbReference type="Proteomes" id="UP000801492">
    <property type="component" value="Unassembled WGS sequence"/>
</dbReference>
<keyword evidence="11" id="KW-0408">Iron</keyword>
<dbReference type="PRINTS" id="PR00465">
    <property type="entry name" value="EP450IV"/>
</dbReference>
<dbReference type="Pfam" id="PF00067">
    <property type="entry name" value="p450"/>
    <property type="match status" value="1"/>
</dbReference>
<reference evidence="15" key="1">
    <citation type="submission" date="2019-08" db="EMBL/GenBank/DDBJ databases">
        <title>The genome of the North American firefly Photinus pyralis.</title>
        <authorList>
            <consortium name="Photinus pyralis genome working group"/>
            <person name="Fallon T.R."/>
            <person name="Sander Lower S.E."/>
            <person name="Weng J.-K."/>
        </authorList>
    </citation>
    <scope>NUCLEOTIDE SEQUENCE</scope>
    <source>
        <strain evidence="15">TRF0915ILg1</strain>
        <tissue evidence="15">Whole body</tissue>
    </source>
</reference>
<dbReference type="OrthoDB" id="2789670at2759"/>
<comment type="function">
    <text evidence="2">May be involved in the metabolism of insect hormones and in the breakdown of synthetic insecticides.</text>
</comment>
<comment type="similarity">
    <text evidence="5">Belongs to the cytochrome P450 family.</text>
</comment>
<comment type="caution">
    <text evidence="15">The sequence shown here is derived from an EMBL/GenBank/DDBJ whole genome shotgun (WGS) entry which is preliminary data.</text>
</comment>
<keyword evidence="12" id="KW-0503">Monooxygenase</keyword>
<dbReference type="GO" id="GO:0005789">
    <property type="term" value="C:endoplasmic reticulum membrane"/>
    <property type="evidence" value="ECO:0007669"/>
    <property type="project" value="UniProtKB-SubCell"/>
</dbReference>
<dbReference type="GO" id="GO:0005506">
    <property type="term" value="F:iron ion binding"/>
    <property type="evidence" value="ECO:0007669"/>
    <property type="project" value="InterPro"/>
</dbReference>
<organism evidence="15 16">
    <name type="scientific">Ignelater luminosus</name>
    <name type="common">Cucubano</name>
    <name type="synonym">Pyrophorus luminosus</name>
    <dbReference type="NCBI Taxonomy" id="2038154"/>
    <lineage>
        <taxon>Eukaryota</taxon>
        <taxon>Metazoa</taxon>
        <taxon>Ecdysozoa</taxon>
        <taxon>Arthropoda</taxon>
        <taxon>Hexapoda</taxon>
        <taxon>Insecta</taxon>
        <taxon>Pterygota</taxon>
        <taxon>Neoptera</taxon>
        <taxon>Endopterygota</taxon>
        <taxon>Coleoptera</taxon>
        <taxon>Polyphaga</taxon>
        <taxon>Elateriformia</taxon>
        <taxon>Elateroidea</taxon>
        <taxon>Elateridae</taxon>
        <taxon>Agrypninae</taxon>
        <taxon>Pyrophorini</taxon>
        <taxon>Ignelater</taxon>
    </lineage>
</organism>
<evidence type="ECO:0000256" key="7">
    <source>
        <dbReference type="ARBA" id="ARBA00022723"/>
    </source>
</evidence>
<dbReference type="Gene3D" id="1.10.630.10">
    <property type="entry name" value="Cytochrome P450"/>
    <property type="match status" value="1"/>
</dbReference>
<accession>A0A8K0C856</accession>
<sequence>MLLAILIGILALLIYFKIVKPQKYWKEKGAACVKPWPIVGSMGSLVFNKKSYAELIQDIYNVFPEKRGIIKETIHTKEEKGIVRPDMIHLFMEAQKAYLRYDDKDLENLSFAVAEKREFGRTQQKRIEIADEDITSQAILFFQRLIDDIDTTLEGCNGNITYEALIAMKYLNRVVSETLRKWPAIRDYVIQPKLSGEQPIYVDANTSVWIPSYAIHRDPQYYPNPDKFDPERFSDENKNKTLYGLFIN</sequence>
<dbReference type="InterPro" id="IPR001128">
    <property type="entry name" value="Cyt_P450"/>
</dbReference>
<evidence type="ECO:0000256" key="14">
    <source>
        <dbReference type="SAM" id="SignalP"/>
    </source>
</evidence>
<dbReference type="GO" id="GO:0004497">
    <property type="term" value="F:monooxygenase activity"/>
    <property type="evidence" value="ECO:0007669"/>
    <property type="project" value="UniProtKB-KW"/>
</dbReference>
<keyword evidence="16" id="KW-1185">Reference proteome</keyword>
<evidence type="ECO:0000313" key="16">
    <source>
        <dbReference type="Proteomes" id="UP000801492"/>
    </source>
</evidence>
<comment type="subcellular location">
    <subcellularLocation>
        <location evidence="4">Endoplasmic reticulum membrane</location>
        <topology evidence="4">Peripheral membrane protein</topology>
    </subcellularLocation>
    <subcellularLocation>
        <location evidence="3">Microsome membrane</location>
        <topology evidence="3">Peripheral membrane protein</topology>
    </subcellularLocation>
</comment>
<dbReference type="EMBL" id="VTPC01090952">
    <property type="protein sequence ID" value="KAF2880562.1"/>
    <property type="molecule type" value="Genomic_DNA"/>
</dbReference>
<name>A0A8K0C856_IGNLU</name>
<evidence type="ECO:0000256" key="6">
    <source>
        <dbReference type="ARBA" id="ARBA00022617"/>
    </source>
</evidence>
<feature type="signal peptide" evidence="14">
    <location>
        <begin position="1"/>
        <end position="21"/>
    </location>
</feature>
<evidence type="ECO:0000313" key="15">
    <source>
        <dbReference type="EMBL" id="KAF2880562.1"/>
    </source>
</evidence>
<keyword evidence="14" id="KW-0732">Signal</keyword>
<evidence type="ECO:0000256" key="11">
    <source>
        <dbReference type="ARBA" id="ARBA00023004"/>
    </source>
</evidence>
<proteinExistence type="inferred from homology"/>
<keyword evidence="7" id="KW-0479">Metal-binding</keyword>
<comment type="cofactor">
    <cofactor evidence="1">
        <name>heme</name>
        <dbReference type="ChEBI" id="CHEBI:30413"/>
    </cofactor>
</comment>
<keyword evidence="8" id="KW-0256">Endoplasmic reticulum</keyword>
<gene>
    <name evidence="15" type="ORF">ILUMI_25615</name>
</gene>
<evidence type="ECO:0000256" key="1">
    <source>
        <dbReference type="ARBA" id="ARBA00001971"/>
    </source>
</evidence>
<evidence type="ECO:0000256" key="2">
    <source>
        <dbReference type="ARBA" id="ARBA00003690"/>
    </source>
</evidence>
<feature type="chain" id="PRO_5035447647" description="Cytochrome P450" evidence="14">
    <location>
        <begin position="22"/>
        <end position="248"/>
    </location>
</feature>
<evidence type="ECO:0000256" key="8">
    <source>
        <dbReference type="ARBA" id="ARBA00022824"/>
    </source>
</evidence>
<keyword evidence="6" id="KW-0349">Heme</keyword>
<dbReference type="InterPro" id="IPR036396">
    <property type="entry name" value="Cyt_P450_sf"/>
</dbReference>
<dbReference type="AlphaFoldDB" id="A0A8K0C856"/>
<keyword evidence="10" id="KW-0560">Oxidoreductase</keyword>
<protein>
    <recommendedName>
        <fullName evidence="17">Cytochrome P450</fullName>
    </recommendedName>
</protein>
<dbReference type="GO" id="GO:0020037">
    <property type="term" value="F:heme binding"/>
    <property type="evidence" value="ECO:0007669"/>
    <property type="project" value="InterPro"/>
</dbReference>
<keyword evidence="9" id="KW-0492">Microsome</keyword>
<dbReference type="GO" id="GO:0016705">
    <property type="term" value="F:oxidoreductase activity, acting on paired donors, with incorporation or reduction of molecular oxygen"/>
    <property type="evidence" value="ECO:0007669"/>
    <property type="project" value="InterPro"/>
</dbReference>
<dbReference type="InterPro" id="IPR002403">
    <property type="entry name" value="Cyt_P450_E_grp-IV"/>
</dbReference>